<dbReference type="PROSITE" id="PS50105">
    <property type="entry name" value="SAM_DOMAIN"/>
    <property type="match status" value="1"/>
</dbReference>
<reference evidence="12" key="1">
    <citation type="submission" date="2021-01" db="EMBL/GenBank/DDBJ databases">
        <title>A chromosome-scale assembly of European eel, Anguilla anguilla.</title>
        <authorList>
            <person name="Henkel C."/>
            <person name="Jong-Raadsen S.A."/>
            <person name="Dufour S."/>
            <person name="Weltzien F.-A."/>
            <person name="Palstra A.P."/>
            <person name="Pelster B."/>
            <person name="Spaink H.P."/>
            <person name="Van Den Thillart G.E."/>
            <person name="Jansen H."/>
            <person name="Zahm M."/>
            <person name="Klopp C."/>
            <person name="Cedric C."/>
            <person name="Louis A."/>
            <person name="Berthelot C."/>
            <person name="Parey E."/>
            <person name="Roest Crollius H."/>
            <person name="Montfort J."/>
            <person name="Robinson-Rechavi M."/>
            <person name="Bucao C."/>
            <person name="Bouchez O."/>
            <person name="Gislard M."/>
            <person name="Lluch J."/>
            <person name="Milhes M."/>
            <person name="Lampietro C."/>
            <person name="Lopez Roques C."/>
            <person name="Donnadieu C."/>
            <person name="Braasch I."/>
            <person name="Desvignes T."/>
            <person name="Postlethwait J."/>
            <person name="Bobe J."/>
            <person name="Guiguen Y."/>
            <person name="Dirks R."/>
        </authorList>
    </citation>
    <scope>NUCLEOTIDE SEQUENCE</scope>
    <source>
        <strain evidence="12">Tag_6206</strain>
        <tissue evidence="12">Liver</tissue>
    </source>
</reference>
<evidence type="ECO:0008006" key="14">
    <source>
        <dbReference type="Google" id="ProtNLM"/>
    </source>
</evidence>
<keyword evidence="2" id="KW-0217">Developmental protein</keyword>
<feature type="compositionally biased region" description="Low complexity" evidence="9">
    <location>
        <begin position="493"/>
        <end position="502"/>
    </location>
</feature>
<dbReference type="SMART" id="SM00454">
    <property type="entry name" value="SAM"/>
    <property type="match status" value="1"/>
</dbReference>
<accession>A0A9D3ME39</accession>
<feature type="compositionally biased region" description="Low complexity" evidence="9">
    <location>
        <begin position="45"/>
        <end position="77"/>
    </location>
</feature>
<evidence type="ECO:0000256" key="5">
    <source>
        <dbReference type="ARBA" id="ARBA00022833"/>
    </source>
</evidence>
<feature type="region of interest" description="Disordered" evidence="9">
    <location>
        <begin position="135"/>
        <end position="169"/>
    </location>
</feature>
<evidence type="ECO:0000259" key="10">
    <source>
        <dbReference type="PROSITE" id="PS50105"/>
    </source>
</evidence>
<feature type="region of interest" description="Disordered" evidence="9">
    <location>
        <begin position="18"/>
        <end position="85"/>
    </location>
</feature>
<feature type="compositionally biased region" description="Acidic residues" evidence="9">
    <location>
        <begin position="745"/>
        <end position="773"/>
    </location>
</feature>
<evidence type="ECO:0000259" key="11">
    <source>
        <dbReference type="PROSITE" id="PS51024"/>
    </source>
</evidence>
<evidence type="ECO:0000256" key="7">
    <source>
        <dbReference type="ARBA" id="ARBA00023242"/>
    </source>
</evidence>
<dbReference type="AlphaFoldDB" id="A0A9D3ME39"/>
<evidence type="ECO:0000313" key="13">
    <source>
        <dbReference type="Proteomes" id="UP001044222"/>
    </source>
</evidence>
<comment type="caution">
    <text evidence="12">The sequence shown here is derived from an EMBL/GenBank/DDBJ whole genome shotgun (WGS) entry which is preliminary data.</text>
</comment>
<dbReference type="PANTHER" id="PTHR12247">
    <property type="entry name" value="POLYCOMB GROUP PROTEIN"/>
    <property type="match status" value="1"/>
</dbReference>
<dbReference type="GO" id="GO:0045892">
    <property type="term" value="P:negative regulation of DNA-templated transcription"/>
    <property type="evidence" value="ECO:0007669"/>
    <property type="project" value="TreeGrafter"/>
</dbReference>
<dbReference type="GO" id="GO:0003682">
    <property type="term" value="F:chromatin binding"/>
    <property type="evidence" value="ECO:0007669"/>
    <property type="project" value="TreeGrafter"/>
</dbReference>
<feature type="domain" description="SAM" evidence="10">
    <location>
        <begin position="922"/>
        <end position="986"/>
    </location>
</feature>
<gene>
    <name evidence="12" type="ORF">ANANG_G00124770</name>
</gene>
<feature type="region of interest" description="Disordered" evidence="9">
    <location>
        <begin position="729"/>
        <end position="773"/>
    </location>
</feature>
<feature type="region of interest" description="Disordered" evidence="9">
    <location>
        <begin position="416"/>
        <end position="442"/>
    </location>
</feature>
<feature type="compositionally biased region" description="Basic and acidic residues" evidence="9">
    <location>
        <begin position="824"/>
        <end position="834"/>
    </location>
</feature>
<dbReference type="Pfam" id="PF00536">
    <property type="entry name" value="SAM_1"/>
    <property type="match status" value="1"/>
</dbReference>
<keyword evidence="6" id="KW-0238">DNA-binding</keyword>
<keyword evidence="4 8" id="KW-0863">Zinc-finger</keyword>
<protein>
    <recommendedName>
        <fullName evidence="14">Polyhomeotic-like protein 3</fullName>
    </recommendedName>
</protein>
<dbReference type="CDD" id="cd09577">
    <property type="entry name" value="SAM_Ph1_2_3"/>
    <property type="match status" value="1"/>
</dbReference>
<feature type="region of interest" description="Disordered" evidence="9">
    <location>
        <begin position="493"/>
        <end position="513"/>
    </location>
</feature>
<feature type="compositionally biased region" description="Low complexity" evidence="9">
    <location>
        <begin position="135"/>
        <end position="151"/>
    </location>
</feature>
<dbReference type="InterPro" id="IPR013761">
    <property type="entry name" value="SAM/pointed_sf"/>
</dbReference>
<sequence>MHAKPAMHLTNAPCIVKLNQLPDSTDPEATDTRSPGEMDSEMSVTTTTSTATTALAATTTTSTSTSTPTRTQAPPTSLYSTPSDRQAVQVIQQAIQRPQNMAAQYLQQMYAAQRQHLLLQTAALQQQQSLASVQQTALSGSRQSPSTSPSPNGNVPQSPSASQASITLPSSPVTAQLISRSQNPSSTATGGAISQQAMLLGNGSSTCSQAQMYLRTQMLILTPAATVGAVQSELPVISSASSQAASTQVQSLAVRANPSSASPGAQSVPLKASSQGLALVPSIPKMSICPLRPGPQAESPEGPPVSEPRPNEVTRLPSTHQLIVPTSYSSIQPQALVKHQLHCTTSHKGAHHQLIIQQPAGALRQVQPIALRVSAQETPPPSQHCVSIQTLTTPTPATVQSQHCAAVSAATLPSETSQAAMQQQPQQTVVVSPAPPQSPTCQSPAIVIQPQAALVQSQPPSVRLGPSQLPSHVESLPLSVAITSTATAASSQASQHAVSLPQTTPPNPVAPPTSVQALSLQALAVPAGQMLLSEEELPVAEALVQMPFQNLPPPQTIAVDLKVQPAAPTESSAQGQRLYEAEGMCTEETREDGPLHLRRSMTPTPPTLSPSTRSEGNSEDTATHKDNCTDVSGFPCGTSTGSTSVIRSPGEPPYANSSPPPLLPAVVRSASQHPPASLPGGPESQPLQAIVKPHILTHLIEGFVIQEGLEPFPVSRSSLMVDQQATLPEAQETKSNGGQQPLCDEPMDPEPPENSTDSDMDDAPTAEDGTEEGSMDVLECEFCGKRGYAHTFLRSKRFCSMICVRRFNVSCTKRISLLKADKSGRWARRTDGRRGRPPSRPDGGNREHFLRQVAAPYNNAVDGQPARDEEEEEPPVPMTTRLRRQTELERERERERGLVRTREPLGGVPSSPSTTPPNPTLWTVQEVWSFIYSLPGCQDIAEEFRSQEIDGQALLLLTEEHLMNAMNIRLGPALKICARINSLKDT</sequence>
<organism evidence="12 13">
    <name type="scientific">Anguilla anguilla</name>
    <name type="common">European freshwater eel</name>
    <name type="synonym">Muraena anguilla</name>
    <dbReference type="NCBI Taxonomy" id="7936"/>
    <lineage>
        <taxon>Eukaryota</taxon>
        <taxon>Metazoa</taxon>
        <taxon>Chordata</taxon>
        <taxon>Craniata</taxon>
        <taxon>Vertebrata</taxon>
        <taxon>Euteleostomi</taxon>
        <taxon>Actinopterygii</taxon>
        <taxon>Neopterygii</taxon>
        <taxon>Teleostei</taxon>
        <taxon>Anguilliformes</taxon>
        <taxon>Anguillidae</taxon>
        <taxon>Anguilla</taxon>
    </lineage>
</organism>
<keyword evidence="7" id="KW-0539">Nucleus</keyword>
<evidence type="ECO:0000256" key="4">
    <source>
        <dbReference type="ARBA" id="ARBA00022771"/>
    </source>
</evidence>
<evidence type="ECO:0000256" key="2">
    <source>
        <dbReference type="ARBA" id="ARBA00022473"/>
    </source>
</evidence>
<evidence type="ECO:0000256" key="3">
    <source>
        <dbReference type="ARBA" id="ARBA00022723"/>
    </source>
</evidence>
<dbReference type="SUPFAM" id="SSF47769">
    <property type="entry name" value="SAM/Pointed domain"/>
    <property type="match status" value="1"/>
</dbReference>
<feature type="compositionally biased region" description="Polar residues" evidence="9">
    <location>
        <begin position="152"/>
        <end position="169"/>
    </location>
</feature>
<dbReference type="EMBL" id="JAFIRN010000006">
    <property type="protein sequence ID" value="KAG5847321.1"/>
    <property type="molecule type" value="Genomic_DNA"/>
</dbReference>
<dbReference type="InterPro" id="IPR038603">
    <property type="entry name" value="Znf_FCS_sf"/>
</dbReference>
<evidence type="ECO:0000256" key="1">
    <source>
        <dbReference type="ARBA" id="ARBA00004123"/>
    </source>
</evidence>
<dbReference type="Gene3D" id="3.30.60.160">
    <property type="match status" value="1"/>
</dbReference>
<dbReference type="InterPro" id="IPR001660">
    <property type="entry name" value="SAM"/>
</dbReference>
<dbReference type="Proteomes" id="UP001044222">
    <property type="component" value="Chromosome 6"/>
</dbReference>
<evidence type="ECO:0000313" key="12">
    <source>
        <dbReference type="EMBL" id="KAG5847321.1"/>
    </source>
</evidence>
<feature type="compositionally biased region" description="Low complexity" evidence="9">
    <location>
        <begin position="416"/>
        <end position="432"/>
    </location>
</feature>
<name>A0A9D3ME39_ANGAN</name>
<dbReference type="GO" id="GO:0008270">
    <property type="term" value="F:zinc ion binding"/>
    <property type="evidence" value="ECO:0007669"/>
    <property type="project" value="UniProtKB-KW"/>
</dbReference>
<dbReference type="Pfam" id="PF21319">
    <property type="entry name" value="zf-FCS_1"/>
    <property type="match status" value="1"/>
</dbReference>
<feature type="region of interest" description="Disordered" evidence="9">
    <location>
        <begin position="586"/>
        <end position="686"/>
    </location>
</feature>
<evidence type="ECO:0000256" key="8">
    <source>
        <dbReference type="PROSITE-ProRule" id="PRU00367"/>
    </source>
</evidence>
<keyword evidence="3" id="KW-0479">Metal-binding</keyword>
<dbReference type="GO" id="GO:0042393">
    <property type="term" value="F:histone binding"/>
    <property type="evidence" value="ECO:0007669"/>
    <property type="project" value="TreeGrafter"/>
</dbReference>
<dbReference type="InterPro" id="IPR012313">
    <property type="entry name" value="Znf_FCS"/>
</dbReference>
<evidence type="ECO:0000256" key="9">
    <source>
        <dbReference type="SAM" id="MobiDB-lite"/>
    </source>
</evidence>
<keyword evidence="13" id="KW-1185">Reference proteome</keyword>
<dbReference type="PANTHER" id="PTHR12247:SF88">
    <property type="entry name" value="POLYHOMEOTIC-LIKE PROTEIN 3"/>
    <property type="match status" value="1"/>
</dbReference>
<dbReference type="PROSITE" id="PS51024">
    <property type="entry name" value="ZF_FCS"/>
    <property type="match status" value="1"/>
</dbReference>
<feature type="domain" description="FCS-type" evidence="11">
    <location>
        <begin position="771"/>
        <end position="805"/>
    </location>
</feature>
<dbReference type="InterPro" id="IPR050548">
    <property type="entry name" value="PcG_chromatin_remod_factors"/>
</dbReference>
<feature type="region of interest" description="Disordered" evidence="9">
    <location>
        <begin position="288"/>
        <end position="312"/>
    </location>
</feature>
<feature type="region of interest" description="Disordered" evidence="9">
    <location>
        <begin position="824"/>
        <end position="896"/>
    </location>
</feature>
<feature type="compositionally biased region" description="Polar residues" evidence="9">
    <location>
        <begin position="637"/>
        <end position="646"/>
    </location>
</feature>
<dbReference type="Gene3D" id="1.10.150.50">
    <property type="entry name" value="Transcription Factor, Ets-1"/>
    <property type="match status" value="1"/>
</dbReference>
<dbReference type="FunFam" id="1.10.150.50:FF:000011">
    <property type="entry name" value="Polyhomeotic-like protein 2 isoform 1"/>
    <property type="match status" value="1"/>
</dbReference>
<proteinExistence type="predicted"/>
<comment type="subcellular location">
    <subcellularLocation>
        <location evidence="1">Nucleus</location>
    </subcellularLocation>
</comment>
<keyword evidence="5" id="KW-0862">Zinc</keyword>
<evidence type="ECO:0000256" key="6">
    <source>
        <dbReference type="ARBA" id="ARBA00023125"/>
    </source>
</evidence>
<feature type="compositionally biased region" description="Basic and acidic residues" evidence="9">
    <location>
        <begin position="884"/>
        <end position="896"/>
    </location>
</feature>
<dbReference type="GO" id="GO:0003677">
    <property type="term" value="F:DNA binding"/>
    <property type="evidence" value="ECO:0007669"/>
    <property type="project" value="UniProtKB-KW"/>
</dbReference>
<dbReference type="GO" id="GO:0035102">
    <property type="term" value="C:PRC1 complex"/>
    <property type="evidence" value="ECO:0007669"/>
    <property type="project" value="TreeGrafter"/>
</dbReference>